<dbReference type="GeneID" id="36407999"/>
<keyword evidence="2" id="KW-0479">Metal-binding</keyword>
<dbReference type="SUPFAM" id="SSF51556">
    <property type="entry name" value="Metallo-dependent hydrolases"/>
    <property type="match status" value="1"/>
</dbReference>
<comment type="caution">
    <text evidence="4">Lacks conserved residue(s) required for the propagation of feature annotation.</text>
</comment>
<reference evidence="6" key="1">
    <citation type="submission" date="2014-09" db="EMBL/GenBank/DDBJ databases">
        <authorList>
            <person name="Sharma Rahul"/>
            <person name="Thines Marco"/>
        </authorList>
    </citation>
    <scope>NUCLEOTIDE SEQUENCE [LARGE SCALE GENOMIC DNA]</scope>
</reference>
<accession>A0A0P1ANI0</accession>
<organism evidence="5 6">
    <name type="scientific">Plasmopara halstedii</name>
    <name type="common">Downy mildew of sunflower</name>
    <dbReference type="NCBI Taxonomy" id="4781"/>
    <lineage>
        <taxon>Eukaryota</taxon>
        <taxon>Sar</taxon>
        <taxon>Stramenopiles</taxon>
        <taxon>Oomycota</taxon>
        <taxon>Peronosporomycetes</taxon>
        <taxon>Peronosporales</taxon>
        <taxon>Peronosporaceae</taxon>
        <taxon>Plasmopara</taxon>
    </lineage>
</organism>
<name>A0A0P1ANI0_PLAHL</name>
<dbReference type="Gene3D" id="3.20.20.140">
    <property type="entry name" value="Metal-dependent hydrolases"/>
    <property type="match status" value="1"/>
</dbReference>
<evidence type="ECO:0000256" key="3">
    <source>
        <dbReference type="ARBA" id="ARBA00022801"/>
    </source>
</evidence>
<dbReference type="PANTHER" id="PTHR10819:SF3">
    <property type="entry name" value="PHOSPHOTRIESTERASE-RELATED PROTEIN"/>
    <property type="match status" value="1"/>
</dbReference>
<dbReference type="Proteomes" id="UP000054928">
    <property type="component" value="Unassembled WGS sequence"/>
</dbReference>
<evidence type="ECO:0000256" key="2">
    <source>
        <dbReference type="ARBA" id="ARBA00022723"/>
    </source>
</evidence>
<dbReference type="EMBL" id="CCYD01000645">
    <property type="protein sequence ID" value="CEG42690.1"/>
    <property type="molecule type" value="Genomic_DNA"/>
</dbReference>
<dbReference type="InterPro" id="IPR032466">
    <property type="entry name" value="Metal_Hydrolase"/>
</dbReference>
<dbReference type="GO" id="GO:0008270">
    <property type="term" value="F:zinc ion binding"/>
    <property type="evidence" value="ECO:0007669"/>
    <property type="project" value="InterPro"/>
</dbReference>
<evidence type="ECO:0000256" key="4">
    <source>
        <dbReference type="PROSITE-ProRule" id="PRU00679"/>
    </source>
</evidence>
<evidence type="ECO:0000313" key="5">
    <source>
        <dbReference type="EMBL" id="CEG42690.1"/>
    </source>
</evidence>
<proteinExistence type="inferred from homology"/>
<sequence>MIRTIQKLVDPEDVDVVLPHEHVLHNIGANVAIISSQKSLEIRIEDLIDYRHAPFAHGGRNMLLQNEDEAFRELERLQRSNSSKQVILVVDVTLPVEGRDLLVNKRLSLAKRLKDVHLLTVSTVETTLMNDIVNSGLSIEDQSERIANMLEAELIYGIKREECVAYPGAIYQQIELSGKKMNAQEQVLIRGLAMAQARTHAPVYLSFSVDEKIEPFNFKDIIREWIKVLTDAGAERRKLVLCHADRYCHGESEGSDLSFLIELLDFGITILFDTIGLLALSFDEDCNFNKGQAPLSSPDALVYQRAAADSVPTLRGSMEADGVQECRGPIVVVHSP</sequence>
<dbReference type="OrthoDB" id="9998343at2759"/>
<dbReference type="AlphaFoldDB" id="A0A0P1ANI0"/>
<evidence type="ECO:0000256" key="1">
    <source>
        <dbReference type="ARBA" id="ARBA00001968"/>
    </source>
</evidence>
<dbReference type="GO" id="GO:0016787">
    <property type="term" value="F:hydrolase activity"/>
    <property type="evidence" value="ECO:0007669"/>
    <property type="project" value="UniProtKB-KW"/>
</dbReference>
<keyword evidence="6" id="KW-1185">Reference proteome</keyword>
<dbReference type="InterPro" id="IPR001559">
    <property type="entry name" value="Phosphotriesterase"/>
</dbReference>
<dbReference type="PROSITE" id="PS51347">
    <property type="entry name" value="PHOSPHOTRIESTERASE_2"/>
    <property type="match status" value="1"/>
</dbReference>
<evidence type="ECO:0000313" key="6">
    <source>
        <dbReference type="Proteomes" id="UP000054928"/>
    </source>
</evidence>
<dbReference type="RefSeq" id="XP_024579059.1">
    <property type="nucleotide sequence ID" value="XM_024728598.1"/>
</dbReference>
<keyword evidence="3" id="KW-0378">Hydrolase</keyword>
<comment type="cofactor">
    <cofactor evidence="1">
        <name>a divalent metal cation</name>
        <dbReference type="ChEBI" id="CHEBI:60240"/>
    </cofactor>
</comment>
<dbReference type="PANTHER" id="PTHR10819">
    <property type="entry name" value="PHOSPHOTRIESTERASE-RELATED"/>
    <property type="match status" value="1"/>
</dbReference>
<comment type="similarity">
    <text evidence="4">Belongs to the metallo-dependent hydrolases superfamily. Phosphotriesterase family.</text>
</comment>
<protein>
    <submittedName>
        <fullName evidence="5">Aryldialkylphosphatase</fullName>
    </submittedName>
</protein>